<dbReference type="NCBIfam" id="TIGR00675">
    <property type="entry name" value="dcm"/>
    <property type="match status" value="1"/>
</dbReference>
<proteinExistence type="inferred from homology"/>
<comment type="catalytic activity">
    <reaction evidence="13">
        <text>a 2'-deoxycytidine in DNA + S-adenosyl-L-methionine = a 5-methyl-2'-deoxycytidine in DNA + S-adenosyl-L-homocysteine + H(+)</text>
        <dbReference type="Rhea" id="RHEA:13681"/>
        <dbReference type="Rhea" id="RHEA-COMP:11369"/>
        <dbReference type="Rhea" id="RHEA-COMP:11370"/>
        <dbReference type="ChEBI" id="CHEBI:15378"/>
        <dbReference type="ChEBI" id="CHEBI:57856"/>
        <dbReference type="ChEBI" id="CHEBI:59789"/>
        <dbReference type="ChEBI" id="CHEBI:85452"/>
        <dbReference type="ChEBI" id="CHEBI:85454"/>
        <dbReference type="EC" id="2.1.1.37"/>
    </reaction>
</comment>
<dbReference type="InterPro" id="IPR001025">
    <property type="entry name" value="BAH_dom"/>
</dbReference>
<feature type="chain" id="PRO_5035929493" description="Cytosine-specific methyltransferase" evidence="14">
    <location>
        <begin position="20"/>
        <end position="1261"/>
    </location>
</feature>
<keyword evidence="7" id="KW-0238">DNA-binding</keyword>
<keyword evidence="5 14" id="KW-0732">Signal</keyword>
<dbReference type="GO" id="GO:0005634">
    <property type="term" value="C:nucleus"/>
    <property type="evidence" value="ECO:0007669"/>
    <property type="project" value="UniProtKB-SubCell"/>
</dbReference>
<dbReference type="Proteomes" id="UP000494165">
    <property type="component" value="Unassembled WGS sequence"/>
</dbReference>
<sequence>MDRLIILCCLALSLQHGWALQCYSCISDNDALNCGDPFKKIYTPTCSLDTGIVCMKTIETNGDGGKIVARSCVTTAAGDPCSMFINEQSQNTKVEHCSTCNDADYCNSDTAACCEDCGADLLTAASVTAPDAKFVDEPIILTDESLQLADSRQYDDSNGLPILQVSDAKFFCKNNHLCSIDSNVVETDKDLFMAGTISAVEDTTVKLENSSAGIVCQKSSTINEWFVSGYGTAHVNLWVVSEFGTYKIVSVAKEYVPFFTSVLNICHYANHLIKSMIESSDASLDEILSDFSTSNNPLLTIPTLEELVENAQFIHAHVTAYFLEPYADGTNDAHLLSLPFYREFCDLANLDLRKKAKGRKVHVKKSKVAVPSITKATTTPIVNEAFSLVFDEHMKIVGDSINHGNASSDDFEQKISTFEEIPDIGRNYIAGTSIGTFNSTLDYIKKIGIIQSSNSIIVEPGTFLRFSCSRKLVVKGRKLETPYFGQVQYLAKARDGAGHEGHCHVRLFMQSHETILETVADRREVFGSTSCLDIPFQDIQCTLPILHWLEYEKDAVPHQFYYKMRHDLDSGAFISLPNLKDVAERQGFKIKCECCETIEKERLKHLVRPIPGPIKSFQYLDDVYCCNSFVLIPGLDEEIPKAPAKKTIKLDPSIYMEAFRKEKTRPPEVYYHPLDVCQIVSVDTEWNSQTLFDPYHVDLKVRLFRRAAQTKLQDTEKMSHHLLFYTDKVFKIKAKDVLGVAYVAHKNFIKAKLEDWLESGEKRFYFRSSYDKDTLSNNLPFLAKQCQGAVNPKTGMGMAPPDHVKPSRRLKCLDVFAGCGGLSAGLHAGGLTDSRWACEVDKDAAEAFKKNFPEAVVFNQDINSWLEDILSGKEENILNQRYPKVGEVEMIVGGPPCQGFSSMNRYHTGIAARFKNSLVATFFSIIEHYKPRYFLFENVKNFAISNQGLYLKTVIGCCLKLDYQLRYSVLQAGNFGAPQSRYRTIIIGARRGENLPQLPKVQYTLDLPAYTLALNGRQIADGTTYGLLGEETYKSAPFRAVNVYDAIGDLPDIPCGVTDLQPKYLPCCSSFQYNMRLKSKELKDHITRNLSALDKARIKFIPLEGDWRDMPNSRVQLEDGTTTAPLKYITKDGKRGVCPCNFVSKEERKNVACIKRDERKSIVPWCLPHTADRHAHWAGLYGRVRLGGQFQTTVTIPEPMGKQGKVLHSTYDRCLSVRELARSQSIPDHFELSGSMEDRYRQVGNAVPPLLAASIARMFQT</sequence>
<dbReference type="GO" id="GO:0030431">
    <property type="term" value="P:sleep"/>
    <property type="evidence" value="ECO:0007669"/>
    <property type="project" value="InterPro"/>
</dbReference>
<reference evidence="16 17" key="1">
    <citation type="submission" date="2020-04" db="EMBL/GenBank/DDBJ databases">
        <authorList>
            <person name="Alioto T."/>
            <person name="Alioto T."/>
            <person name="Gomez Garrido J."/>
        </authorList>
    </citation>
    <scope>NUCLEOTIDE SEQUENCE [LARGE SCALE GENOMIC DNA]</scope>
</reference>
<dbReference type="GO" id="GO:0003682">
    <property type="term" value="F:chromatin binding"/>
    <property type="evidence" value="ECO:0007669"/>
    <property type="project" value="InterPro"/>
</dbReference>
<dbReference type="Gene3D" id="3.40.50.150">
    <property type="entry name" value="Vaccinia Virus protein VP39"/>
    <property type="match status" value="1"/>
</dbReference>
<dbReference type="PROSITE" id="PS00094">
    <property type="entry name" value="C5_MTASE_1"/>
    <property type="match status" value="1"/>
</dbReference>
<evidence type="ECO:0000256" key="14">
    <source>
        <dbReference type="SAM" id="SignalP"/>
    </source>
</evidence>
<evidence type="ECO:0000256" key="4">
    <source>
        <dbReference type="ARBA" id="ARBA00022691"/>
    </source>
</evidence>
<dbReference type="PIRSF" id="PIRSF037404">
    <property type="entry name" value="DNMT1"/>
    <property type="match status" value="1"/>
</dbReference>
<evidence type="ECO:0000256" key="1">
    <source>
        <dbReference type="ARBA" id="ARBA00004123"/>
    </source>
</evidence>
<dbReference type="SUPFAM" id="SSF53335">
    <property type="entry name" value="S-adenosyl-L-methionine-dependent methyltransferases"/>
    <property type="match status" value="1"/>
</dbReference>
<dbReference type="EC" id="2.1.1.37" evidence="13"/>
<keyword evidence="17" id="KW-1185">Reference proteome</keyword>
<evidence type="ECO:0000256" key="12">
    <source>
        <dbReference type="RuleBase" id="RU000416"/>
    </source>
</evidence>
<name>A0A8S1CNQ4_9INSE</name>
<dbReference type="InterPro" id="IPR001525">
    <property type="entry name" value="C5_MeTfrase"/>
</dbReference>
<dbReference type="PROSITE" id="PS51038">
    <property type="entry name" value="BAH"/>
    <property type="match status" value="1"/>
</dbReference>
<comment type="similarity">
    <text evidence="11 12">Belongs to the class I-like SAM-binding methyltransferase superfamily. C5-methyltransferase family.</text>
</comment>
<dbReference type="GO" id="GO:0032222">
    <property type="term" value="P:regulation of synaptic transmission, cholinergic"/>
    <property type="evidence" value="ECO:0007669"/>
    <property type="project" value="InterPro"/>
</dbReference>
<dbReference type="Pfam" id="PF00145">
    <property type="entry name" value="DNA_methylase"/>
    <property type="match status" value="1"/>
</dbReference>
<evidence type="ECO:0000313" key="16">
    <source>
        <dbReference type="EMBL" id="CAB3373124.1"/>
    </source>
</evidence>
<evidence type="ECO:0000256" key="2">
    <source>
        <dbReference type="ARBA" id="ARBA00022603"/>
    </source>
</evidence>
<dbReference type="InterPro" id="IPR018117">
    <property type="entry name" value="C5_DNA_meth_AS"/>
</dbReference>
<evidence type="ECO:0000256" key="5">
    <source>
        <dbReference type="ARBA" id="ARBA00022729"/>
    </source>
</evidence>
<evidence type="ECO:0000313" key="17">
    <source>
        <dbReference type="Proteomes" id="UP000494165"/>
    </source>
</evidence>
<dbReference type="GO" id="GO:0003677">
    <property type="term" value="F:DNA binding"/>
    <property type="evidence" value="ECO:0007669"/>
    <property type="project" value="UniProtKB-KW"/>
</dbReference>
<dbReference type="Gene3D" id="3.90.120.10">
    <property type="entry name" value="DNA Methylase, subunit A, domain 2"/>
    <property type="match status" value="1"/>
</dbReference>
<dbReference type="OrthoDB" id="5376140at2759"/>
<dbReference type="GO" id="GO:0044027">
    <property type="term" value="P:negative regulation of gene expression via chromosomal CpG island methylation"/>
    <property type="evidence" value="ECO:0007669"/>
    <property type="project" value="TreeGrafter"/>
</dbReference>
<keyword evidence="4 11" id="KW-0949">S-adenosyl-L-methionine</keyword>
<evidence type="ECO:0000256" key="10">
    <source>
        <dbReference type="PIRSR" id="PIRSR037404-1"/>
    </source>
</evidence>
<evidence type="ECO:0000256" key="7">
    <source>
        <dbReference type="ARBA" id="ARBA00023125"/>
    </source>
</evidence>
<comment type="subcellular location">
    <subcellularLocation>
        <location evidence="1">Nucleus</location>
    </subcellularLocation>
</comment>
<feature type="domain" description="BAH" evidence="15">
    <location>
        <begin position="464"/>
        <end position="577"/>
    </location>
</feature>
<evidence type="ECO:0000256" key="8">
    <source>
        <dbReference type="ARBA" id="ARBA00023180"/>
    </source>
</evidence>
<dbReference type="PROSITE" id="PS51679">
    <property type="entry name" value="SAM_MT_C5"/>
    <property type="match status" value="1"/>
</dbReference>
<dbReference type="GO" id="GO:0006346">
    <property type="term" value="P:DNA methylation-dependent constitutive heterochromatin formation"/>
    <property type="evidence" value="ECO:0007669"/>
    <property type="project" value="InterPro"/>
</dbReference>
<keyword evidence="2 11" id="KW-0489">Methyltransferase</keyword>
<dbReference type="Pfam" id="PF17064">
    <property type="entry name" value="QVR"/>
    <property type="match status" value="1"/>
</dbReference>
<dbReference type="AlphaFoldDB" id="A0A8S1CNQ4"/>
<evidence type="ECO:0000256" key="13">
    <source>
        <dbReference type="RuleBase" id="RU000417"/>
    </source>
</evidence>
<dbReference type="PANTHER" id="PTHR10629">
    <property type="entry name" value="CYTOSINE-SPECIFIC METHYLTRANSFERASE"/>
    <property type="match status" value="1"/>
</dbReference>
<evidence type="ECO:0000256" key="11">
    <source>
        <dbReference type="PROSITE-ProRule" id="PRU01016"/>
    </source>
</evidence>
<keyword evidence="9" id="KW-0539">Nucleus</keyword>
<dbReference type="PANTHER" id="PTHR10629:SF52">
    <property type="entry name" value="DNA (CYTOSINE-5)-METHYLTRANSFERASE 1"/>
    <property type="match status" value="1"/>
</dbReference>
<dbReference type="InterPro" id="IPR043151">
    <property type="entry name" value="BAH_sf"/>
</dbReference>
<dbReference type="EMBL" id="CADEPI010000082">
    <property type="protein sequence ID" value="CAB3373124.1"/>
    <property type="molecule type" value="Genomic_DNA"/>
</dbReference>
<dbReference type="InterPro" id="IPR029063">
    <property type="entry name" value="SAM-dependent_MTases_sf"/>
</dbReference>
<keyword evidence="8" id="KW-0325">Glycoprotein</keyword>
<gene>
    <name evidence="16" type="ORF">CLODIP_2_CD11009</name>
</gene>
<evidence type="ECO:0000256" key="9">
    <source>
        <dbReference type="ARBA" id="ARBA00023242"/>
    </source>
</evidence>
<dbReference type="GO" id="GO:0003886">
    <property type="term" value="F:DNA (cytosine-5-)-methyltransferase activity"/>
    <property type="evidence" value="ECO:0007669"/>
    <property type="project" value="UniProtKB-EC"/>
</dbReference>
<keyword evidence="3 11" id="KW-0808">Transferase</keyword>
<keyword evidence="6" id="KW-0677">Repeat</keyword>
<protein>
    <recommendedName>
        <fullName evidence="13">Cytosine-specific methyltransferase</fullName>
        <ecNumber evidence="13">2.1.1.37</ecNumber>
    </recommendedName>
</protein>
<dbReference type="GO" id="GO:0032259">
    <property type="term" value="P:methylation"/>
    <property type="evidence" value="ECO:0007669"/>
    <property type="project" value="UniProtKB-KW"/>
</dbReference>
<evidence type="ECO:0000256" key="6">
    <source>
        <dbReference type="ARBA" id="ARBA00022737"/>
    </source>
</evidence>
<dbReference type="InterPro" id="IPR050390">
    <property type="entry name" value="C5-Methyltransferase"/>
</dbReference>
<dbReference type="InterPro" id="IPR022702">
    <property type="entry name" value="Cytosine_MeTrfase1_RFD"/>
</dbReference>
<comment type="caution">
    <text evidence="16">The sequence shown here is derived from an EMBL/GenBank/DDBJ whole genome shotgun (WGS) entry which is preliminary data.</text>
</comment>
<feature type="signal peptide" evidence="14">
    <location>
        <begin position="1"/>
        <end position="19"/>
    </location>
</feature>
<evidence type="ECO:0000259" key="15">
    <source>
        <dbReference type="PROSITE" id="PS51038"/>
    </source>
</evidence>
<dbReference type="PRINTS" id="PR00105">
    <property type="entry name" value="C5METTRFRASE"/>
</dbReference>
<feature type="active site" evidence="10 11">
    <location>
        <position position="897"/>
    </location>
</feature>
<dbReference type="InterPro" id="IPR031424">
    <property type="entry name" value="QVR-like"/>
</dbReference>
<organism evidence="16 17">
    <name type="scientific">Cloeon dipterum</name>
    <dbReference type="NCBI Taxonomy" id="197152"/>
    <lineage>
        <taxon>Eukaryota</taxon>
        <taxon>Metazoa</taxon>
        <taxon>Ecdysozoa</taxon>
        <taxon>Arthropoda</taxon>
        <taxon>Hexapoda</taxon>
        <taxon>Insecta</taxon>
        <taxon>Pterygota</taxon>
        <taxon>Palaeoptera</taxon>
        <taxon>Ephemeroptera</taxon>
        <taxon>Pisciforma</taxon>
        <taxon>Baetidae</taxon>
        <taxon>Cloeon</taxon>
    </lineage>
</organism>
<dbReference type="Pfam" id="PF12047">
    <property type="entry name" value="DNMT1-RFD"/>
    <property type="match status" value="1"/>
</dbReference>
<accession>A0A8S1CNQ4</accession>
<dbReference type="Gene3D" id="2.30.30.490">
    <property type="match status" value="2"/>
</dbReference>
<evidence type="ECO:0000256" key="3">
    <source>
        <dbReference type="ARBA" id="ARBA00022679"/>
    </source>
</evidence>